<dbReference type="Gene3D" id="2.30.30.240">
    <property type="entry name" value="PRC-barrel domain"/>
    <property type="match status" value="1"/>
</dbReference>
<comment type="subunit">
    <text evidence="5">Binds ribosomal protein uS19.</text>
</comment>
<dbReference type="Proteomes" id="UP000255423">
    <property type="component" value="Unassembled WGS sequence"/>
</dbReference>
<dbReference type="Pfam" id="PF01782">
    <property type="entry name" value="RimM"/>
    <property type="match status" value="1"/>
</dbReference>
<dbReference type="SUPFAM" id="SSF50346">
    <property type="entry name" value="PRC-barrel domain"/>
    <property type="match status" value="1"/>
</dbReference>
<dbReference type="GO" id="GO:0006364">
    <property type="term" value="P:rRNA processing"/>
    <property type="evidence" value="ECO:0007669"/>
    <property type="project" value="UniProtKB-UniRule"/>
</dbReference>
<dbReference type="GO" id="GO:0042274">
    <property type="term" value="P:ribosomal small subunit biogenesis"/>
    <property type="evidence" value="ECO:0007669"/>
    <property type="project" value="UniProtKB-UniRule"/>
</dbReference>
<comment type="domain">
    <text evidence="5">The PRC barrel domain binds ribosomal protein uS19.</text>
</comment>
<keyword evidence="2 5" id="KW-0690">Ribosome biogenesis</keyword>
<evidence type="ECO:0000313" key="8">
    <source>
        <dbReference type="EMBL" id="SUQ19892.1"/>
    </source>
</evidence>
<dbReference type="InterPro" id="IPR009000">
    <property type="entry name" value="Transl_B-barrel_sf"/>
</dbReference>
<dbReference type="InterPro" id="IPR011961">
    <property type="entry name" value="RimM"/>
</dbReference>
<evidence type="ECO:0000313" key="9">
    <source>
        <dbReference type="Proteomes" id="UP000255423"/>
    </source>
</evidence>
<dbReference type="SUPFAM" id="SSF50447">
    <property type="entry name" value="Translation proteins"/>
    <property type="match status" value="1"/>
</dbReference>
<dbReference type="HAMAP" id="MF_00014">
    <property type="entry name" value="Ribosome_mat_RimM"/>
    <property type="match status" value="1"/>
</dbReference>
<comment type="subcellular location">
    <subcellularLocation>
        <location evidence="5">Cytoplasm</location>
    </subcellularLocation>
</comment>
<dbReference type="RefSeq" id="WP_109572393.1">
    <property type="nucleotide sequence ID" value="NZ_UHJL01000001.1"/>
</dbReference>
<dbReference type="PANTHER" id="PTHR33692">
    <property type="entry name" value="RIBOSOME MATURATION FACTOR RIMM"/>
    <property type="match status" value="1"/>
</dbReference>
<evidence type="ECO:0000256" key="3">
    <source>
        <dbReference type="ARBA" id="ARBA00022552"/>
    </source>
</evidence>
<comment type="similarity">
    <text evidence="5">Belongs to the RimM family.</text>
</comment>
<sequence length="185" mass="21146">MPDSEEFITVCQLMRAHGVKGYIKAMPLTHDLTRCKSLKDVRVQKRNGEVLELTLEDAKQANNLWLLKFKGFDTPEALSPLVNGDVMIPESERLPLPEGEYYLDDLEGFRVHTEDGRDVGEVIEVQELMTVDAFLIKFDLAMQSEFSSKSILAPWIDDCVKEINDEEKFIVCDSDYLKSVCPEER</sequence>
<dbReference type="GO" id="GO:0005840">
    <property type="term" value="C:ribosome"/>
    <property type="evidence" value="ECO:0007669"/>
    <property type="project" value="InterPro"/>
</dbReference>
<organism evidence="8 9">
    <name type="scientific">Fibrobacter succinogenes</name>
    <name type="common">Bacteroides succinogenes</name>
    <dbReference type="NCBI Taxonomy" id="833"/>
    <lineage>
        <taxon>Bacteria</taxon>
        <taxon>Pseudomonadati</taxon>
        <taxon>Fibrobacterota</taxon>
        <taxon>Fibrobacteria</taxon>
        <taxon>Fibrobacterales</taxon>
        <taxon>Fibrobacteraceae</taxon>
        <taxon>Fibrobacter</taxon>
    </lineage>
</organism>
<dbReference type="NCBIfam" id="TIGR02273">
    <property type="entry name" value="16S_RimM"/>
    <property type="match status" value="1"/>
</dbReference>
<feature type="domain" description="RimM N-terminal" evidence="6">
    <location>
        <begin position="12"/>
        <end position="91"/>
    </location>
</feature>
<evidence type="ECO:0000256" key="2">
    <source>
        <dbReference type="ARBA" id="ARBA00022517"/>
    </source>
</evidence>
<dbReference type="GO" id="GO:0043022">
    <property type="term" value="F:ribosome binding"/>
    <property type="evidence" value="ECO:0007669"/>
    <property type="project" value="InterPro"/>
</dbReference>
<keyword evidence="1 5" id="KW-0963">Cytoplasm</keyword>
<accession>A0A380RYD9</accession>
<evidence type="ECO:0000256" key="4">
    <source>
        <dbReference type="ARBA" id="ARBA00023186"/>
    </source>
</evidence>
<dbReference type="AlphaFoldDB" id="A0A380RYD9"/>
<evidence type="ECO:0000256" key="1">
    <source>
        <dbReference type="ARBA" id="ARBA00022490"/>
    </source>
</evidence>
<evidence type="ECO:0000259" key="7">
    <source>
        <dbReference type="Pfam" id="PF05239"/>
    </source>
</evidence>
<dbReference type="Pfam" id="PF05239">
    <property type="entry name" value="PRC"/>
    <property type="match status" value="1"/>
</dbReference>
<dbReference type="Gene3D" id="2.40.30.60">
    <property type="entry name" value="RimM"/>
    <property type="match status" value="1"/>
</dbReference>
<dbReference type="InterPro" id="IPR036976">
    <property type="entry name" value="RimM_N_sf"/>
</dbReference>
<comment type="function">
    <text evidence="5">An accessory protein needed during the final step in the assembly of 30S ribosomal subunit, possibly for assembly of the head region. Essential for efficient processing of 16S rRNA. May be needed both before and after RbfA during the maturation of 16S rRNA. It has affinity for free ribosomal 30S subunits but not for 70S ribosomes.</text>
</comment>
<name>A0A380RYD9_FIBSU</name>
<protein>
    <recommendedName>
        <fullName evidence="5">Ribosome maturation factor RimM</fullName>
    </recommendedName>
</protein>
<dbReference type="InterPro" id="IPR011033">
    <property type="entry name" value="PRC_barrel-like_sf"/>
</dbReference>
<dbReference type="InterPro" id="IPR002676">
    <property type="entry name" value="RimM_N"/>
</dbReference>
<keyword evidence="3 5" id="KW-0698">rRNA processing</keyword>
<feature type="domain" description="PRC-barrel" evidence="7">
    <location>
        <begin position="98"/>
        <end position="175"/>
    </location>
</feature>
<evidence type="ECO:0000259" key="6">
    <source>
        <dbReference type="Pfam" id="PF01782"/>
    </source>
</evidence>
<keyword evidence="4 5" id="KW-0143">Chaperone</keyword>
<dbReference type="InterPro" id="IPR027275">
    <property type="entry name" value="PRC-brl_dom"/>
</dbReference>
<dbReference type="EMBL" id="UHJL01000001">
    <property type="protein sequence ID" value="SUQ19892.1"/>
    <property type="molecule type" value="Genomic_DNA"/>
</dbReference>
<evidence type="ECO:0000256" key="5">
    <source>
        <dbReference type="HAMAP-Rule" id="MF_00014"/>
    </source>
</evidence>
<reference evidence="8 9" key="1">
    <citation type="submission" date="2017-08" db="EMBL/GenBank/DDBJ databases">
        <authorList>
            <person name="de Groot N.N."/>
        </authorList>
    </citation>
    <scope>NUCLEOTIDE SEQUENCE [LARGE SCALE GENOMIC DNA]</scope>
    <source>
        <strain evidence="8 9">HM2</strain>
    </source>
</reference>
<proteinExistence type="inferred from homology"/>
<dbReference type="GO" id="GO:0005737">
    <property type="term" value="C:cytoplasm"/>
    <property type="evidence" value="ECO:0007669"/>
    <property type="project" value="UniProtKB-SubCell"/>
</dbReference>
<gene>
    <name evidence="5" type="primary">rimM</name>
    <name evidence="8" type="ORF">SAMN05661053_1136</name>
</gene>
<dbReference type="PANTHER" id="PTHR33692:SF1">
    <property type="entry name" value="RIBOSOME MATURATION FACTOR RIMM"/>
    <property type="match status" value="1"/>
</dbReference>